<proteinExistence type="predicted"/>
<protein>
    <submittedName>
        <fullName evidence="3">Uncharacterized protein</fullName>
    </submittedName>
</protein>
<dbReference type="EMBL" id="PCHA01000037">
    <property type="protein sequence ID" value="PKU93257.1"/>
    <property type="molecule type" value="Genomic_DNA"/>
</dbReference>
<feature type="transmembrane region" description="Helical" evidence="2">
    <location>
        <begin position="6"/>
        <end position="25"/>
    </location>
</feature>
<evidence type="ECO:0000313" key="3">
    <source>
        <dbReference type="EMBL" id="PKU93257.1"/>
    </source>
</evidence>
<evidence type="ECO:0000313" key="4">
    <source>
        <dbReference type="Proteomes" id="UP000233722"/>
    </source>
</evidence>
<comment type="caution">
    <text evidence="3">The sequence shown here is derived from an EMBL/GenBank/DDBJ whole genome shotgun (WGS) entry which is preliminary data.</text>
</comment>
<name>A0A2N3QNI2_9BIFI</name>
<organism evidence="3 4">
    <name type="scientific">Bifidobacterium pseudolongum subsp. globosum</name>
    <dbReference type="NCBI Taxonomy" id="1690"/>
    <lineage>
        <taxon>Bacteria</taxon>
        <taxon>Bacillati</taxon>
        <taxon>Actinomycetota</taxon>
        <taxon>Actinomycetes</taxon>
        <taxon>Bifidobacteriales</taxon>
        <taxon>Bifidobacteriaceae</taxon>
        <taxon>Bifidobacterium</taxon>
    </lineage>
</organism>
<dbReference type="RefSeq" id="WP_101431165.1">
    <property type="nucleotide sequence ID" value="NZ_PCHA01000037.1"/>
</dbReference>
<reference evidence="3 4" key="1">
    <citation type="submission" date="2017-10" db="EMBL/GenBank/DDBJ databases">
        <title>Bifidobacterium genomics.</title>
        <authorList>
            <person name="Lugli G.A."/>
            <person name="Milani C."/>
            <person name="Mancabelli L."/>
        </authorList>
    </citation>
    <scope>NUCLEOTIDE SEQUENCE [LARGE SCALE GENOMIC DNA]</scope>
    <source>
        <strain evidence="3 4">1747B</strain>
    </source>
</reference>
<feature type="region of interest" description="Disordered" evidence="1">
    <location>
        <begin position="35"/>
        <end position="60"/>
    </location>
</feature>
<dbReference type="AlphaFoldDB" id="A0A2N3QNI2"/>
<evidence type="ECO:0000256" key="1">
    <source>
        <dbReference type="SAM" id="MobiDB-lite"/>
    </source>
</evidence>
<dbReference type="Proteomes" id="UP000233722">
    <property type="component" value="Unassembled WGS sequence"/>
</dbReference>
<feature type="compositionally biased region" description="Low complexity" evidence="1">
    <location>
        <begin position="43"/>
        <end position="58"/>
    </location>
</feature>
<accession>A0A2N3QNI2</accession>
<keyword evidence="2" id="KW-0472">Membrane</keyword>
<keyword evidence="2" id="KW-1133">Transmembrane helix</keyword>
<keyword evidence="2" id="KW-0812">Transmembrane</keyword>
<gene>
    <name evidence="3" type="ORF">CQR45_1788</name>
</gene>
<evidence type="ECO:0000256" key="2">
    <source>
        <dbReference type="SAM" id="Phobius"/>
    </source>
</evidence>
<sequence length="320" mass="35361">MKKKTIGIILVATLIIAAVVGWCLWRQHDLAKPRAIPMPPPTSASSQTAPSDSPQPQAERQARIDMALKVEHAMRDWGVDANLPASSYAYKTAGDALAMLRAPRLTGNPIRELTALDIEDTWGPDARSVPCALGMNGDCMVSPTMGQWWANEAWAYGSRWVEEPTVQYLEDGSVSVVGDVRAVLLQDGDSYNDGDWYALTPAWRTYPVKDTLTFNDEGKVESIHHDEPDLWWIDPYLQQWSEAMPAQIGGGDRQVIPVKGQPRMSLTHLAAGRWLRGVKDMGSMDNVDWTLWDAEKMGVCLASCGGQQQGFTESPDGREH</sequence>